<dbReference type="Proteomes" id="UP000479938">
    <property type="component" value="Unassembled WGS sequence"/>
</dbReference>
<accession>A0A6J4GRQ9</accession>
<name>A0A6J4GRQ9_9FLAO</name>
<protein>
    <submittedName>
        <fullName evidence="1">Uncharacterized protein</fullName>
    </submittedName>
</protein>
<sequence length="55" mass="6450">MKKNVLSFGTPQELEAKRIAEIRSLSYLERLERLMVLIEVSYTLKIAKVIQSKKR</sequence>
<proteinExistence type="predicted"/>
<dbReference type="RefSeq" id="WP_173972364.1">
    <property type="nucleotide sequence ID" value="NZ_CADCSU010000139.1"/>
</dbReference>
<organism evidence="1 2">
    <name type="scientific">Flavobacterium bizetiae</name>
    <dbReference type="NCBI Taxonomy" id="2704140"/>
    <lineage>
        <taxon>Bacteria</taxon>
        <taxon>Pseudomonadati</taxon>
        <taxon>Bacteroidota</taxon>
        <taxon>Flavobacteriia</taxon>
        <taxon>Flavobacteriales</taxon>
        <taxon>Flavobacteriaceae</taxon>
        <taxon>Flavobacterium</taxon>
    </lineage>
</organism>
<keyword evidence="2" id="KW-1185">Reference proteome</keyword>
<evidence type="ECO:0000313" key="2">
    <source>
        <dbReference type="Proteomes" id="UP000479938"/>
    </source>
</evidence>
<gene>
    <name evidence="1" type="ORF">FLA105534_03835</name>
</gene>
<dbReference type="AlphaFoldDB" id="A0A6J4GRQ9"/>
<reference evidence="1 2" key="1">
    <citation type="submission" date="2020-02" db="EMBL/GenBank/DDBJ databases">
        <authorList>
            <person name="Criscuolo A."/>
        </authorList>
    </citation>
    <scope>NUCLEOTIDE SEQUENCE [LARGE SCALE GENOMIC DNA]</scope>
    <source>
        <strain evidence="1">CIP105534</strain>
    </source>
</reference>
<dbReference type="EMBL" id="CADCSU010000139">
    <property type="protein sequence ID" value="CAA9201923.1"/>
    <property type="molecule type" value="Genomic_DNA"/>
</dbReference>
<evidence type="ECO:0000313" key="1">
    <source>
        <dbReference type="EMBL" id="CAA9201923.1"/>
    </source>
</evidence>